<dbReference type="InterPro" id="IPR017850">
    <property type="entry name" value="Alkaline_phosphatase_core_sf"/>
</dbReference>
<dbReference type="Proteomes" id="UP000001880">
    <property type="component" value="Chromosome"/>
</dbReference>
<proteinExistence type="predicted"/>
<name>D0LS74_HALO1</name>
<dbReference type="eggNOG" id="COG1524">
    <property type="taxonomic scope" value="Bacteria"/>
</dbReference>
<evidence type="ECO:0000313" key="1">
    <source>
        <dbReference type="EMBL" id="ACY13771.1"/>
    </source>
</evidence>
<keyword evidence="2" id="KW-1185">Reference proteome</keyword>
<organism evidence="1 2">
    <name type="scientific">Haliangium ochraceum (strain DSM 14365 / JCM 11303 / SMP-2)</name>
    <dbReference type="NCBI Taxonomy" id="502025"/>
    <lineage>
        <taxon>Bacteria</taxon>
        <taxon>Pseudomonadati</taxon>
        <taxon>Myxococcota</taxon>
        <taxon>Polyangia</taxon>
        <taxon>Haliangiales</taxon>
        <taxon>Kofleriaceae</taxon>
        <taxon>Haliangium</taxon>
    </lineage>
</organism>
<dbReference type="KEGG" id="hoh:Hoch_1204"/>
<dbReference type="AlphaFoldDB" id="D0LS74"/>
<dbReference type="OrthoDB" id="5522025at2"/>
<dbReference type="STRING" id="502025.Hoch_1204"/>
<accession>D0LS74</accession>
<dbReference type="NCBIfam" id="NF033446">
    <property type="entry name" value="BREX_PglZ_2"/>
    <property type="match status" value="1"/>
</dbReference>
<gene>
    <name evidence="1" type="ordered locus">Hoch_1204</name>
</gene>
<dbReference type="InterPro" id="IPR047992">
    <property type="entry name" value="BREX_PglZ"/>
</dbReference>
<reference evidence="1 2" key="1">
    <citation type="journal article" date="2010" name="Stand. Genomic Sci.">
        <title>Complete genome sequence of Haliangium ochraceum type strain (SMP-2).</title>
        <authorList>
            <consortium name="US DOE Joint Genome Institute (JGI-PGF)"/>
            <person name="Ivanova N."/>
            <person name="Daum C."/>
            <person name="Lang E."/>
            <person name="Abt B."/>
            <person name="Kopitz M."/>
            <person name="Saunders E."/>
            <person name="Lapidus A."/>
            <person name="Lucas S."/>
            <person name="Glavina Del Rio T."/>
            <person name="Nolan M."/>
            <person name="Tice H."/>
            <person name="Copeland A."/>
            <person name="Cheng J.F."/>
            <person name="Chen F."/>
            <person name="Bruce D."/>
            <person name="Goodwin L."/>
            <person name="Pitluck S."/>
            <person name="Mavromatis K."/>
            <person name="Pati A."/>
            <person name="Mikhailova N."/>
            <person name="Chen A."/>
            <person name="Palaniappan K."/>
            <person name="Land M."/>
            <person name="Hauser L."/>
            <person name="Chang Y.J."/>
            <person name="Jeffries C.D."/>
            <person name="Detter J.C."/>
            <person name="Brettin T."/>
            <person name="Rohde M."/>
            <person name="Goker M."/>
            <person name="Bristow J."/>
            <person name="Markowitz V."/>
            <person name="Eisen J.A."/>
            <person name="Hugenholtz P."/>
            <person name="Kyrpides N.C."/>
            <person name="Klenk H.P."/>
        </authorList>
    </citation>
    <scope>NUCLEOTIDE SEQUENCE [LARGE SCALE GENOMIC DNA]</scope>
    <source>
        <strain evidence="2">DSM 14365 / CIP 107738 / JCM 11303 / AJ 13395 / SMP-2</strain>
    </source>
</reference>
<dbReference type="EMBL" id="CP001804">
    <property type="protein sequence ID" value="ACY13771.1"/>
    <property type="molecule type" value="Genomic_DNA"/>
</dbReference>
<dbReference type="SUPFAM" id="SSF53649">
    <property type="entry name" value="Alkaline phosphatase-like"/>
    <property type="match status" value="1"/>
</dbReference>
<protein>
    <submittedName>
        <fullName evidence="1">PglZ domain protein</fullName>
    </submittedName>
</protein>
<dbReference type="HOGENOM" id="CLU_332544_0_0_7"/>
<dbReference type="RefSeq" id="WP_012826382.1">
    <property type="nucleotide sequence ID" value="NC_013440.1"/>
</dbReference>
<evidence type="ECO:0000313" key="2">
    <source>
        <dbReference type="Proteomes" id="UP000001880"/>
    </source>
</evidence>
<sequence>MSFSEDVLTWMLKRVEQGRPLQPERCDLMLVRAHRALEPAPKRLAVRGREWRVAEVGGELGLRHLLLDATPLIALLADGFEPPLDLNDRAYRRQVLRVEAQDLVAAASRRYSARIRDETLARTILEAPEVLAQSSAAWTLGPSSTTVTEDEVKSVLLARAIGLDRKLERFTPASLLARWIAEGAPQTALGALLDAQLERVFGVEGRWLAQARQPRGLRALVAAGALAGSEAGRARAAAFEVDGLDDERAWSRLRGLVEEAMRSDDRRGAEASEGLRLAEEHYHALRATPDEAGRFPLLRGALETALSELARDAARGIAPGFGVLDSLRRNLHQGELAESLRAVELAGRLSAFVEAASDTQPDDVAGWLDVALHQTAWVDLALRRLRRCEGALSADIAGSVGRVMQATLAIRDRWNARFAAQLVAEEPAVYGERDVRAALPLPSLSRALLRPLVQAGHRVFLVVLDGCDLSTFLELMRSEDGEASVHLALPCAEGGFGKELEHLGALRVGLAPLPTLTVHARRSLFAGSLPKNPALHADEASAANASADRQAFANNTSLGDIPRRLLLKDEVGVDGAPVCAALDDASLKLVAAVYNGVDDALSSHEMTAIPEWNWANLGGGLRATLRHAFTRKWTVLLTADHGHTPFIAPARKVEKGRGKGGHRWRDAPFADAIELPVDNLRPAPLYALTRTGAWTGPQVRGFHGGVSLEEVAVPLAFLGPARVLHEPWPAPAWWSGGGETRARALAPASTDAPASPSAAAVVPASPPAVGGAAPAARVRVSASIRGTTLPAALRDELAAQDSALTLIEHIAGKRQIAMSALAGLAKLPAFMVRGRLSQAQARLHAAGLTVPFDEEERDGETWYLWKELD</sequence>